<dbReference type="Gramene" id="AET4Gv20684100.19">
    <property type="protein sequence ID" value="AET4Gv20684100.19"/>
    <property type="gene ID" value="AET4Gv20684100"/>
</dbReference>
<protein>
    <submittedName>
        <fullName evidence="2">Uncharacterized protein</fullName>
    </submittedName>
</protein>
<dbReference type="AlphaFoldDB" id="A0A453IUT9"/>
<keyword evidence="1" id="KW-1133">Transmembrane helix</keyword>
<proteinExistence type="predicted"/>
<dbReference type="EnsemblPlants" id="AET4Gv20684100.19">
    <property type="protein sequence ID" value="AET4Gv20684100.19"/>
    <property type="gene ID" value="AET4Gv20684100"/>
</dbReference>
<dbReference type="Proteomes" id="UP000015105">
    <property type="component" value="Chromosome 4D"/>
</dbReference>
<reference evidence="2" key="4">
    <citation type="submission" date="2019-03" db="UniProtKB">
        <authorList>
            <consortium name="EnsemblPlants"/>
        </authorList>
    </citation>
    <scope>IDENTIFICATION</scope>
</reference>
<keyword evidence="1" id="KW-0472">Membrane</keyword>
<reference evidence="3" key="1">
    <citation type="journal article" date="2014" name="Science">
        <title>Ancient hybridizations among the ancestral genomes of bread wheat.</title>
        <authorList>
            <consortium name="International Wheat Genome Sequencing Consortium,"/>
            <person name="Marcussen T."/>
            <person name="Sandve S.R."/>
            <person name="Heier L."/>
            <person name="Spannagl M."/>
            <person name="Pfeifer M."/>
            <person name="Jakobsen K.S."/>
            <person name="Wulff B.B."/>
            <person name="Steuernagel B."/>
            <person name="Mayer K.F."/>
            <person name="Olsen O.A."/>
        </authorList>
    </citation>
    <scope>NUCLEOTIDE SEQUENCE [LARGE SCALE GENOMIC DNA]</scope>
    <source>
        <strain evidence="3">cv. AL8/78</strain>
    </source>
</reference>
<keyword evidence="1" id="KW-0812">Transmembrane</keyword>
<reference evidence="3" key="2">
    <citation type="journal article" date="2017" name="Nat. Plants">
        <title>The Aegilops tauschii genome reveals multiple impacts of transposons.</title>
        <authorList>
            <person name="Zhao G."/>
            <person name="Zou C."/>
            <person name="Li K."/>
            <person name="Wang K."/>
            <person name="Li T."/>
            <person name="Gao L."/>
            <person name="Zhang X."/>
            <person name="Wang H."/>
            <person name="Yang Z."/>
            <person name="Liu X."/>
            <person name="Jiang W."/>
            <person name="Mao L."/>
            <person name="Kong X."/>
            <person name="Jiao Y."/>
            <person name="Jia J."/>
        </authorList>
    </citation>
    <scope>NUCLEOTIDE SEQUENCE [LARGE SCALE GENOMIC DNA]</scope>
    <source>
        <strain evidence="3">cv. AL8/78</strain>
    </source>
</reference>
<evidence type="ECO:0000313" key="3">
    <source>
        <dbReference type="Proteomes" id="UP000015105"/>
    </source>
</evidence>
<evidence type="ECO:0000256" key="1">
    <source>
        <dbReference type="SAM" id="Phobius"/>
    </source>
</evidence>
<evidence type="ECO:0000313" key="2">
    <source>
        <dbReference type="EnsemblPlants" id="AET4Gv20684100.19"/>
    </source>
</evidence>
<organism evidence="2 3">
    <name type="scientific">Aegilops tauschii subsp. strangulata</name>
    <name type="common">Goatgrass</name>
    <dbReference type="NCBI Taxonomy" id="200361"/>
    <lineage>
        <taxon>Eukaryota</taxon>
        <taxon>Viridiplantae</taxon>
        <taxon>Streptophyta</taxon>
        <taxon>Embryophyta</taxon>
        <taxon>Tracheophyta</taxon>
        <taxon>Spermatophyta</taxon>
        <taxon>Magnoliopsida</taxon>
        <taxon>Liliopsida</taxon>
        <taxon>Poales</taxon>
        <taxon>Poaceae</taxon>
        <taxon>BOP clade</taxon>
        <taxon>Pooideae</taxon>
        <taxon>Triticodae</taxon>
        <taxon>Triticeae</taxon>
        <taxon>Triticinae</taxon>
        <taxon>Aegilops</taxon>
    </lineage>
</organism>
<name>A0A453IUT9_AEGTS</name>
<sequence>MFLINRQSVYSLCDGKTSPMSVAQHGRAGHVYLGHHHHTRRREATMACMMSCHLCTVPLLVLLLPAVPHIHTPTVGGTLLFSFLSLPPSSISPVQAVSLARCASEGEEREIIIAR</sequence>
<reference evidence="2" key="3">
    <citation type="journal article" date="2017" name="Nature">
        <title>Genome sequence of the progenitor of the wheat D genome Aegilops tauschii.</title>
        <authorList>
            <person name="Luo M.C."/>
            <person name="Gu Y.Q."/>
            <person name="Puiu D."/>
            <person name="Wang H."/>
            <person name="Twardziok S.O."/>
            <person name="Deal K.R."/>
            <person name="Huo N."/>
            <person name="Zhu T."/>
            <person name="Wang L."/>
            <person name="Wang Y."/>
            <person name="McGuire P.E."/>
            <person name="Liu S."/>
            <person name="Long H."/>
            <person name="Ramasamy R.K."/>
            <person name="Rodriguez J.C."/>
            <person name="Van S.L."/>
            <person name="Yuan L."/>
            <person name="Wang Z."/>
            <person name="Xia Z."/>
            <person name="Xiao L."/>
            <person name="Anderson O.D."/>
            <person name="Ouyang S."/>
            <person name="Liang Y."/>
            <person name="Zimin A.V."/>
            <person name="Pertea G."/>
            <person name="Qi P."/>
            <person name="Bennetzen J.L."/>
            <person name="Dai X."/>
            <person name="Dawson M.W."/>
            <person name="Muller H.G."/>
            <person name="Kugler K."/>
            <person name="Rivarola-Duarte L."/>
            <person name="Spannagl M."/>
            <person name="Mayer K.F.X."/>
            <person name="Lu F.H."/>
            <person name="Bevan M.W."/>
            <person name="Leroy P."/>
            <person name="Li P."/>
            <person name="You F.M."/>
            <person name="Sun Q."/>
            <person name="Liu Z."/>
            <person name="Lyons E."/>
            <person name="Wicker T."/>
            <person name="Salzberg S.L."/>
            <person name="Devos K.M."/>
            <person name="Dvorak J."/>
        </authorList>
    </citation>
    <scope>NUCLEOTIDE SEQUENCE [LARGE SCALE GENOMIC DNA]</scope>
    <source>
        <strain evidence="2">cv. AL8/78</strain>
    </source>
</reference>
<keyword evidence="3" id="KW-1185">Reference proteome</keyword>
<feature type="transmembrane region" description="Helical" evidence="1">
    <location>
        <begin position="44"/>
        <end position="64"/>
    </location>
</feature>
<reference evidence="2" key="5">
    <citation type="journal article" date="2021" name="G3 (Bethesda)">
        <title>Aegilops tauschii genome assembly Aet v5.0 features greater sequence contiguity and improved annotation.</title>
        <authorList>
            <person name="Wang L."/>
            <person name="Zhu T."/>
            <person name="Rodriguez J.C."/>
            <person name="Deal K.R."/>
            <person name="Dubcovsky J."/>
            <person name="McGuire P.E."/>
            <person name="Lux T."/>
            <person name="Spannagl M."/>
            <person name="Mayer K.F.X."/>
            <person name="Baldrich P."/>
            <person name="Meyers B.C."/>
            <person name="Huo N."/>
            <person name="Gu Y.Q."/>
            <person name="Zhou H."/>
            <person name="Devos K.M."/>
            <person name="Bennetzen J.L."/>
            <person name="Unver T."/>
            <person name="Budak H."/>
            <person name="Gulick P.J."/>
            <person name="Galiba G."/>
            <person name="Kalapos B."/>
            <person name="Nelson D.R."/>
            <person name="Li P."/>
            <person name="You F.M."/>
            <person name="Luo M.C."/>
            <person name="Dvorak J."/>
        </authorList>
    </citation>
    <scope>NUCLEOTIDE SEQUENCE [LARGE SCALE GENOMIC DNA]</scope>
    <source>
        <strain evidence="2">cv. AL8/78</strain>
    </source>
</reference>
<accession>A0A453IUT9</accession>